<sequence>MNKKKALAHIATIQSGLSAANHREIAEVKPGFIEVVCLNGNNLLENGLVQFNENDLKKVCIEQGRLDGHVLLENDILLMARGSNFRAAIFHETDLEISSIASPNIFVIRCKDGVLPEVIVSFINSSHGQALMDEISIGSTVRGLSISSLKNLEINVPEAEQQKLISSIFYANIEALGLLNKLKVQQKLTVEASLQQLMM</sequence>
<evidence type="ECO:0000313" key="5">
    <source>
        <dbReference type="EMBL" id="SFT13034.1"/>
    </source>
</evidence>
<evidence type="ECO:0000313" key="6">
    <source>
        <dbReference type="Proteomes" id="UP000182827"/>
    </source>
</evidence>
<dbReference type="Proteomes" id="UP000182827">
    <property type="component" value="Unassembled WGS sequence"/>
</dbReference>
<accession>A0A1I6VHT3</accession>
<dbReference type="Gene3D" id="3.90.220.20">
    <property type="entry name" value="DNA methylase specificity domains"/>
    <property type="match status" value="1"/>
</dbReference>
<dbReference type="GO" id="GO:0003677">
    <property type="term" value="F:DNA binding"/>
    <property type="evidence" value="ECO:0007669"/>
    <property type="project" value="UniProtKB-KW"/>
</dbReference>
<evidence type="ECO:0000256" key="3">
    <source>
        <dbReference type="ARBA" id="ARBA00023125"/>
    </source>
</evidence>
<dbReference type="InterPro" id="IPR044946">
    <property type="entry name" value="Restrct_endonuc_typeI_TRD_sf"/>
</dbReference>
<dbReference type="Pfam" id="PF01420">
    <property type="entry name" value="Methylase_S"/>
    <property type="match status" value="1"/>
</dbReference>
<evidence type="ECO:0000256" key="2">
    <source>
        <dbReference type="ARBA" id="ARBA00022747"/>
    </source>
</evidence>
<dbReference type="AlphaFoldDB" id="A0A1I6VHT3"/>
<dbReference type="EMBL" id="FOZU01000026">
    <property type="protein sequence ID" value="SFT13034.1"/>
    <property type="molecule type" value="Genomic_DNA"/>
</dbReference>
<evidence type="ECO:0000259" key="4">
    <source>
        <dbReference type="Pfam" id="PF01420"/>
    </source>
</evidence>
<organism evidence="5 6">
    <name type="scientific">Acinetobacter bohemicus</name>
    <dbReference type="NCBI Taxonomy" id="1435036"/>
    <lineage>
        <taxon>Bacteria</taxon>
        <taxon>Pseudomonadati</taxon>
        <taxon>Pseudomonadota</taxon>
        <taxon>Gammaproteobacteria</taxon>
        <taxon>Moraxellales</taxon>
        <taxon>Moraxellaceae</taxon>
        <taxon>Acinetobacter</taxon>
    </lineage>
</organism>
<dbReference type="RefSeq" id="WP_074947277.1">
    <property type="nucleotide sequence ID" value="NZ_FOZU01000026.1"/>
</dbReference>
<name>A0A1I6VHT3_9GAMM</name>
<reference evidence="6" key="1">
    <citation type="submission" date="2016-10" db="EMBL/GenBank/DDBJ databases">
        <authorList>
            <person name="Varghese N."/>
            <person name="Submissions S."/>
        </authorList>
    </citation>
    <scope>NUCLEOTIDE SEQUENCE [LARGE SCALE GENOMIC DNA]</scope>
    <source>
        <strain evidence="6">ANC 5076</strain>
    </source>
</reference>
<evidence type="ECO:0000256" key="1">
    <source>
        <dbReference type="ARBA" id="ARBA00010923"/>
    </source>
</evidence>
<protein>
    <submittedName>
        <fullName evidence="5">Type I restriction modification DNA specificity domain-containing protein</fullName>
    </submittedName>
</protein>
<comment type="similarity">
    <text evidence="1">Belongs to the type-I restriction system S methylase family.</text>
</comment>
<dbReference type="SUPFAM" id="SSF116734">
    <property type="entry name" value="DNA methylase specificity domain"/>
    <property type="match status" value="1"/>
</dbReference>
<dbReference type="InterPro" id="IPR000055">
    <property type="entry name" value="Restrct_endonuc_typeI_TRD"/>
</dbReference>
<feature type="domain" description="Type I restriction modification DNA specificity" evidence="4">
    <location>
        <begin position="62"/>
        <end position="182"/>
    </location>
</feature>
<keyword evidence="3" id="KW-0238">DNA-binding</keyword>
<keyword evidence="2" id="KW-0680">Restriction system</keyword>
<gene>
    <name evidence="5" type="ORF">SAMN05444586_10261</name>
</gene>
<keyword evidence="6" id="KW-1185">Reference proteome</keyword>
<dbReference type="GO" id="GO:0009307">
    <property type="term" value="P:DNA restriction-modification system"/>
    <property type="evidence" value="ECO:0007669"/>
    <property type="project" value="UniProtKB-KW"/>
</dbReference>
<proteinExistence type="inferred from homology"/>
<dbReference type="CDD" id="cd16961">
    <property type="entry name" value="RMtype1_S_TRD-CR_like"/>
    <property type="match status" value="1"/>
</dbReference>